<name>J9E8Q8_WUCBA</name>
<dbReference type="EMBL" id="ADBV01006278">
    <property type="protein sequence ID" value="EJW78691.1"/>
    <property type="molecule type" value="Genomic_DNA"/>
</dbReference>
<comment type="caution">
    <text evidence="1">The sequence shown here is derived from an EMBL/GenBank/DDBJ whole genome shotgun (WGS) entry which is preliminary data.</text>
</comment>
<proteinExistence type="predicted"/>
<reference evidence="2" key="1">
    <citation type="submission" date="2012-08" db="EMBL/GenBank/DDBJ databases">
        <title>The Genome Sequence of Wuchereria bancrofti.</title>
        <authorList>
            <person name="Nutman T.B."/>
            <person name="Fink D.L."/>
            <person name="Russ C."/>
            <person name="Young S."/>
            <person name="Zeng Q."/>
            <person name="Koehrsen M."/>
            <person name="Alvarado L."/>
            <person name="Berlin A."/>
            <person name="Chapman S.B."/>
            <person name="Chen Z."/>
            <person name="Freedman E."/>
            <person name="Gellesch M."/>
            <person name="Goldberg J."/>
            <person name="Griggs A."/>
            <person name="Gujja S."/>
            <person name="Heilman E.R."/>
            <person name="Heiman D."/>
            <person name="Hepburn T."/>
            <person name="Howarth C."/>
            <person name="Jen D."/>
            <person name="Larson L."/>
            <person name="Lewis B."/>
            <person name="Mehta T."/>
            <person name="Park D."/>
            <person name="Pearson M."/>
            <person name="Roberts A."/>
            <person name="Saif S."/>
            <person name="Shea T."/>
            <person name="Shenoy N."/>
            <person name="Sisk P."/>
            <person name="Stolte C."/>
            <person name="Sykes S."/>
            <person name="Walk T."/>
            <person name="White J."/>
            <person name="Yandava C."/>
            <person name="Haas B."/>
            <person name="Henn M.R."/>
            <person name="Nusbaum C."/>
            <person name="Birren B."/>
        </authorList>
    </citation>
    <scope>NUCLEOTIDE SEQUENCE [LARGE SCALE GENOMIC DNA]</scope>
    <source>
        <strain evidence="2">NA</strain>
    </source>
</reference>
<sequence length="69" mass="8394">MYRRQIEHSRRLSKRGMVPALERRTVWRDRSLSPVAERDQFVTENTLGYHQDCFERRENFTVDKVNVNI</sequence>
<evidence type="ECO:0000313" key="1">
    <source>
        <dbReference type="EMBL" id="EJW78691.1"/>
    </source>
</evidence>
<protein>
    <submittedName>
        <fullName evidence="1">Uncharacterized protein</fullName>
    </submittedName>
</protein>
<evidence type="ECO:0000313" key="2">
    <source>
        <dbReference type="Proteomes" id="UP000004810"/>
    </source>
</evidence>
<organism evidence="1 2">
    <name type="scientific">Wuchereria bancrofti</name>
    <dbReference type="NCBI Taxonomy" id="6293"/>
    <lineage>
        <taxon>Eukaryota</taxon>
        <taxon>Metazoa</taxon>
        <taxon>Ecdysozoa</taxon>
        <taxon>Nematoda</taxon>
        <taxon>Chromadorea</taxon>
        <taxon>Rhabditida</taxon>
        <taxon>Spirurina</taxon>
        <taxon>Spiruromorpha</taxon>
        <taxon>Filarioidea</taxon>
        <taxon>Onchocercidae</taxon>
        <taxon>Wuchereria</taxon>
    </lineage>
</organism>
<dbReference type="AlphaFoldDB" id="J9E8Q8"/>
<gene>
    <name evidence="1" type="ORF">WUBG_10399</name>
</gene>
<accession>J9E8Q8</accession>
<dbReference type="Proteomes" id="UP000004810">
    <property type="component" value="Unassembled WGS sequence"/>
</dbReference>